<feature type="region of interest" description="Disordered" evidence="1">
    <location>
        <begin position="1"/>
        <end position="52"/>
    </location>
</feature>
<feature type="domain" description="DUF7869" evidence="2">
    <location>
        <begin position="84"/>
        <end position="178"/>
    </location>
</feature>
<feature type="compositionally biased region" description="Polar residues" evidence="1">
    <location>
        <begin position="8"/>
        <end position="23"/>
    </location>
</feature>
<sequence>MDGEEYSANDSPANTVAETPAENSRNRKRRPETWKRNVAKEASLENKVNDERDKTVKHNLQIELLAHKKRADTFYQKLREKSKKDAYAKGANQIASSLHHRLNKLNLDEVTTIRLFSDDCGGQNKNQTVIGMLSHWILLEAPNHLKDIVLLFLIVCHLCIPPDRVFGNLEQYFRNESTIENPEKRSERGEMKYAKINYVRTLLTLHFEEKWEENIKLSFQQQTAADVPATARNDNDDDEEREDFELMYDEGTEIC</sequence>
<proteinExistence type="predicted"/>
<evidence type="ECO:0000313" key="4">
    <source>
        <dbReference type="Proteomes" id="UP001159363"/>
    </source>
</evidence>
<protein>
    <recommendedName>
        <fullName evidence="2">DUF7869 domain-containing protein</fullName>
    </recommendedName>
</protein>
<evidence type="ECO:0000313" key="3">
    <source>
        <dbReference type="EMBL" id="KAJ8892657.1"/>
    </source>
</evidence>
<reference evidence="3 4" key="1">
    <citation type="submission" date="2023-02" db="EMBL/GenBank/DDBJ databases">
        <title>LHISI_Scaffold_Assembly.</title>
        <authorList>
            <person name="Stuart O.P."/>
            <person name="Cleave R."/>
            <person name="Magrath M.J.L."/>
            <person name="Mikheyev A.S."/>
        </authorList>
    </citation>
    <scope>NUCLEOTIDE SEQUENCE [LARGE SCALE GENOMIC DNA]</scope>
    <source>
        <strain evidence="3">Daus_M_001</strain>
        <tissue evidence="3">Leg muscle</tissue>
    </source>
</reference>
<dbReference type="InterPro" id="IPR057191">
    <property type="entry name" value="DUF7869"/>
</dbReference>
<accession>A0ABQ9I850</accession>
<evidence type="ECO:0000256" key="1">
    <source>
        <dbReference type="SAM" id="MobiDB-lite"/>
    </source>
</evidence>
<comment type="caution">
    <text evidence="3">The sequence shown here is derived from an EMBL/GenBank/DDBJ whole genome shotgun (WGS) entry which is preliminary data.</text>
</comment>
<evidence type="ECO:0000259" key="2">
    <source>
        <dbReference type="Pfam" id="PF25273"/>
    </source>
</evidence>
<gene>
    <name evidence="3" type="ORF">PR048_005238</name>
</gene>
<keyword evidence="4" id="KW-1185">Reference proteome</keyword>
<organism evidence="3 4">
    <name type="scientific">Dryococelus australis</name>
    <dbReference type="NCBI Taxonomy" id="614101"/>
    <lineage>
        <taxon>Eukaryota</taxon>
        <taxon>Metazoa</taxon>
        <taxon>Ecdysozoa</taxon>
        <taxon>Arthropoda</taxon>
        <taxon>Hexapoda</taxon>
        <taxon>Insecta</taxon>
        <taxon>Pterygota</taxon>
        <taxon>Neoptera</taxon>
        <taxon>Polyneoptera</taxon>
        <taxon>Phasmatodea</taxon>
        <taxon>Verophasmatodea</taxon>
        <taxon>Anareolatae</taxon>
        <taxon>Phasmatidae</taxon>
        <taxon>Eurycanthinae</taxon>
        <taxon>Dryococelus</taxon>
    </lineage>
</organism>
<dbReference type="PANTHER" id="PTHR34415">
    <property type="entry name" value="INTEGRASE CATALYTIC DOMAIN-CONTAINING PROTEIN"/>
    <property type="match status" value="1"/>
</dbReference>
<name>A0ABQ9I850_9NEOP</name>
<dbReference type="EMBL" id="JARBHB010000002">
    <property type="protein sequence ID" value="KAJ8892657.1"/>
    <property type="molecule type" value="Genomic_DNA"/>
</dbReference>
<dbReference type="PANTHER" id="PTHR34415:SF1">
    <property type="entry name" value="INTEGRASE CATALYTIC DOMAIN-CONTAINING PROTEIN"/>
    <property type="match status" value="1"/>
</dbReference>
<dbReference type="Pfam" id="PF25273">
    <property type="entry name" value="DUF7869"/>
    <property type="match status" value="1"/>
</dbReference>
<dbReference type="Proteomes" id="UP001159363">
    <property type="component" value="Chromosome 2"/>
</dbReference>
<feature type="compositionally biased region" description="Basic and acidic residues" evidence="1">
    <location>
        <begin position="31"/>
        <end position="52"/>
    </location>
</feature>